<evidence type="ECO:0000313" key="2">
    <source>
        <dbReference type="Proteomes" id="UP001320326"/>
    </source>
</evidence>
<dbReference type="EMBL" id="AP023423">
    <property type="protein sequence ID" value="BCK86814.1"/>
    <property type="molecule type" value="Genomic_DNA"/>
</dbReference>
<keyword evidence="2" id="KW-1185">Reference proteome</keyword>
<name>A0AAN2BY67_9PROT</name>
<gene>
    <name evidence="1" type="ORF">MIZ01_0580</name>
</gene>
<proteinExistence type="predicted"/>
<dbReference type="AlphaFoldDB" id="A0AAN2BY67"/>
<dbReference type="KEGG" id="seme:MIZ01_0580"/>
<dbReference type="Proteomes" id="UP001320326">
    <property type="component" value="Chromosome"/>
</dbReference>
<reference evidence="1 2" key="1">
    <citation type="journal article" date="2022" name="Int. J. Syst. Evol. Microbiol.">
        <title>&lt;i&gt;Sideroxyarcus emersonii&lt;/i&gt; gen. nov. sp. nov., a neutrophilic, microaerobic iron- and thiosulfate-oxidizing bacterium isolated from iron-rich wetland sediment.</title>
        <authorList>
            <person name="Kato S."/>
            <person name="Itoh T."/>
            <person name="Iino T."/>
            <person name="Ohkuma M."/>
        </authorList>
    </citation>
    <scope>NUCLEOTIDE SEQUENCE [LARGE SCALE GENOMIC DNA]</scope>
    <source>
        <strain evidence="1 2">MIZ01</strain>
    </source>
</reference>
<evidence type="ECO:0000313" key="1">
    <source>
        <dbReference type="EMBL" id="BCK86814.1"/>
    </source>
</evidence>
<sequence>MCGSVCCVAKSRGADFNTIGGNPPRLRPNHWRRCHNHGAGCFSCCAAPA</sequence>
<protein>
    <submittedName>
        <fullName evidence="1">Uncharacterized protein</fullName>
    </submittedName>
</protein>
<accession>A0AAN2BY67</accession>
<organism evidence="1 2">
    <name type="scientific">Sideroxyarcus emersonii</name>
    <dbReference type="NCBI Taxonomy" id="2764705"/>
    <lineage>
        <taxon>Bacteria</taxon>
        <taxon>Pseudomonadati</taxon>
        <taxon>Pseudomonadota</taxon>
        <taxon>Betaproteobacteria</taxon>
        <taxon>Nitrosomonadales</taxon>
        <taxon>Gallionellaceae</taxon>
        <taxon>Sideroxyarcus</taxon>
    </lineage>
</organism>